<dbReference type="AlphaFoldDB" id="A0A843UGK1"/>
<dbReference type="EMBL" id="NMUH01000561">
    <property type="protein sequence ID" value="MQL81347.1"/>
    <property type="molecule type" value="Genomic_DNA"/>
</dbReference>
<name>A0A843UGK1_COLES</name>
<reference evidence="1" key="1">
    <citation type="submission" date="2017-07" db="EMBL/GenBank/DDBJ databases">
        <title>Taro Niue Genome Assembly and Annotation.</title>
        <authorList>
            <person name="Atibalentja N."/>
            <person name="Keating K."/>
            <person name="Fields C.J."/>
        </authorList>
    </citation>
    <scope>NUCLEOTIDE SEQUENCE</scope>
    <source>
        <strain evidence="1">Niue_2</strain>
        <tissue evidence="1">Leaf</tissue>
    </source>
</reference>
<evidence type="ECO:0000313" key="1">
    <source>
        <dbReference type="EMBL" id="MQL81347.1"/>
    </source>
</evidence>
<comment type="caution">
    <text evidence="1">The sequence shown here is derived from an EMBL/GenBank/DDBJ whole genome shotgun (WGS) entry which is preliminary data.</text>
</comment>
<keyword evidence="2" id="KW-1185">Reference proteome</keyword>
<dbReference type="Proteomes" id="UP000652761">
    <property type="component" value="Unassembled WGS sequence"/>
</dbReference>
<organism evidence="1 2">
    <name type="scientific">Colocasia esculenta</name>
    <name type="common">Wild taro</name>
    <name type="synonym">Arum esculentum</name>
    <dbReference type="NCBI Taxonomy" id="4460"/>
    <lineage>
        <taxon>Eukaryota</taxon>
        <taxon>Viridiplantae</taxon>
        <taxon>Streptophyta</taxon>
        <taxon>Embryophyta</taxon>
        <taxon>Tracheophyta</taxon>
        <taxon>Spermatophyta</taxon>
        <taxon>Magnoliopsida</taxon>
        <taxon>Liliopsida</taxon>
        <taxon>Araceae</taxon>
        <taxon>Aroideae</taxon>
        <taxon>Colocasieae</taxon>
        <taxon>Colocasia</taxon>
    </lineage>
</organism>
<gene>
    <name evidence="1" type="ORF">Taro_013815</name>
</gene>
<protein>
    <submittedName>
        <fullName evidence="1">Uncharacterized protein</fullName>
    </submittedName>
</protein>
<accession>A0A843UGK1</accession>
<proteinExistence type="predicted"/>
<evidence type="ECO:0000313" key="2">
    <source>
        <dbReference type="Proteomes" id="UP000652761"/>
    </source>
</evidence>
<sequence>MERGRRRAVASLRVLREVDTMSRRLNEHENRVEIMFRVVCMETLEMVPRLGFSLEKATNPAIVTR</sequence>